<keyword evidence="3" id="KW-0964">Secreted</keyword>
<comment type="caution">
    <text evidence="6">The sequence shown here is derived from an EMBL/GenBank/DDBJ whole genome shotgun (WGS) entry which is preliminary data.</text>
</comment>
<dbReference type="SUPFAM" id="SSF69255">
    <property type="entry name" value="gp5 N-terminal domain-like"/>
    <property type="match status" value="1"/>
</dbReference>
<evidence type="ECO:0000313" key="6">
    <source>
        <dbReference type="EMBL" id="MDD7972862.1"/>
    </source>
</evidence>
<evidence type="ECO:0000259" key="5">
    <source>
        <dbReference type="Pfam" id="PF22178"/>
    </source>
</evidence>
<dbReference type="InterPro" id="IPR006533">
    <property type="entry name" value="T6SS_Vgr_RhsGE"/>
</dbReference>
<dbReference type="EMBL" id="JAQZSM010000020">
    <property type="protein sequence ID" value="MDD7972862.1"/>
    <property type="molecule type" value="Genomic_DNA"/>
</dbReference>
<keyword evidence="7" id="KW-1185">Reference proteome</keyword>
<organism evidence="6 7">
    <name type="scientific">Roseinatronobacter alkalisoli</name>
    <dbReference type="NCBI Taxonomy" id="3028235"/>
    <lineage>
        <taxon>Bacteria</taxon>
        <taxon>Pseudomonadati</taxon>
        <taxon>Pseudomonadota</taxon>
        <taxon>Alphaproteobacteria</taxon>
        <taxon>Rhodobacterales</taxon>
        <taxon>Paracoccaceae</taxon>
        <taxon>Roseinatronobacter</taxon>
    </lineage>
</organism>
<evidence type="ECO:0000259" key="4">
    <source>
        <dbReference type="Pfam" id="PF04717"/>
    </source>
</evidence>
<dbReference type="Pfam" id="PF05954">
    <property type="entry name" value="Phage_GPD"/>
    <property type="match status" value="1"/>
</dbReference>
<dbReference type="InterPro" id="IPR017847">
    <property type="entry name" value="T6SS_RhsGE_Vgr_subset"/>
</dbReference>
<dbReference type="Pfam" id="PF22178">
    <property type="entry name" value="Gp5_trimer_C"/>
    <property type="match status" value="1"/>
</dbReference>
<name>A0ABT5TCL7_9RHOB</name>
<protein>
    <submittedName>
        <fullName evidence="6">Type VI secretion system tip protein TssI/VgrG</fullName>
    </submittedName>
</protein>
<gene>
    <name evidence="6" type="primary">tssI</name>
    <name evidence="6" type="ORF">PUT78_17350</name>
</gene>
<dbReference type="InterPro" id="IPR006531">
    <property type="entry name" value="Gp5/Vgr_OB"/>
</dbReference>
<sequence>MISQKDRLGILHASGTDLALVRFCGDEAVNALAHIDVECISEKGGVDFNKLLGRNVTVELRTIDPAHPPRYFDGLLTEARETTILWGGHGYALTLRPWLWLLGLRQNQKIFHEMTAPQIIEAVFAEYGHAHENLLQRNYPVLEYTVQFAESDLDFVTRLMAMFGINHTTMHEKGAHKIVLFDDVDSLPEVPGGARPLRVTDRQYRDVAEHLHDWRAERRMTTGRVALVDYNFKTPRSKMDAEQAEGTGYSHDDLESFIFPGGYPDQELGKKLAETRLKQVTAADGHYFAEGDCVGLGAGMRTGLSGHPDKALNDMTYAVICASHEFLSEGYRTGDGGTIERDTYQGRYEFIETSRPLVPAAAPAAPRVQGPQTAMVVGEGEIDCDEYGRILVKFHWDREGAKSMRCRVAQMWAGKNWGGIVIPRVGMEVLVEFLGGDPAQPLVTGCVYNDDNKPPFELPGAGQIMGMKSNSTPGGGGYNELVFDDTKGNEELRIHAQYDLNAKVLNDQTWEILRNCTTTVNVDDVLTVGENHTLTVGEDRTTEIGMNDTLDVGQTLQITAGQKITLQVGMSKIEMDGSSITLQSPTIELKATMQFKSTAGITSEHKAGAMFDIKGALVKINS</sequence>
<dbReference type="InterPro" id="IPR037026">
    <property type="entry name" value="Vgr_OB-fold_dom_sf"/>
</dbReference>
<accession>A0ABT5TCL7</accession>
<reference evidence="6" key="1">
    <citation type="submission" date="2023-02" db="EMBL/GenBank/DDBJ databases">
        <title>Description of Roseinatronobacter alkalisoli sp. nov., an alkaliphilic bacerium isolated from soda soil.</title>
        <authorList>
            <person name="Wei W."/>
        </authorList>
    </citation>
    <scope>NUCLEOTIDE SEQUENCE</scope>
    <source>
        <strain evidence="6">HJB301</strain>
    </source>
</reference>
<dbReference type="NCBIfam" id="TIGR01646">
    <property type="entry name" value="vgr_GE"/>
    <property type="match status" value="1"/>
</dbReference>
<dbReference type="RefSeq" id="WP_274353536.1">
    <property type="nucleotide sequence ID" value="NZ_JAQZSM010000020.1"/>
</dbReference>
<dbReference type="NCBIfam" id="TIGR03361">
    <property type="entry name" value="VI_Rhs_Vgr"/>
    <property type="match status" value="1"/>
</dbReference>
<dbReference type="Gene3D" id="2.30.110.50">
    <property type="match status" value="1"/>
</dbReference>
<dbReference type="InterPro" id="IPR054030">
    <property type="entry name" value="Gp5_Vgr_C"/>
</dbReference>
<dbReference type="PANTHER" id="PTHR32305">
    <property type="match status" value="1"/>
</dbReference>
<comment type="similarity">
    <text evidence="2">Belongs to the VgrG protein family.</text>
</comment>
<evidence type="ECO:0000313" key="7">
    <source>
        <dbReference type="Proteomes" id="UP001431784"/>
    </source>
</evidence>
<dbReference type="SUPFAM" id="SSF69279">
    <property type="entry name" value="Phage tail proteins"/>
    <property type="match status" value="2"/>
</dbReference>
<dbReference type="Proteomes" id="UP001431784">
    <property type="component" value="Unassembled WGS sequence"/>
</dbReference>
<evidence type="ECO:0000256" key="2">
    <source>
        <dbReference type="ARBA" id="ARBA00005558"/>
    </source>
</evidence>
<dbReference type="Gene3D" id="3.55.50.10">
    <property type="entry name" value="Baseplate protein-like domains"/>
    <property type="match status" value="1"/>
</dbReference>
<dbReference type="Pfam" id="PF04717">
    <property type="entry name" value="Phage_base_V"/>
    <property type="match status" value="1"/>
</dbReference>
<feature type="domain" description="Gp5/Type VI secretion system Vgr C-terminal trimerisation" evidence="5">
    <location>
        <begin position="465"/>
        <end position="571"/>
    </location>
</feature>
<comment type="subcellular location">
    <subcellularLocation>
        <location evidence="1">Secreted</location>
    </subcellularLocation>
</comment>
<dbReference type="PANTHER" id="PTHR32305:SF15">
    <property type="entry name" value="PROTEIN RHSA-RELATED"/>
    <property type="match status" value="1"/>
</dbReference>
<feature type="domain" description="Gp5/Type VI secretion system Vgr protein OB-fold" evidence="4">
    <location>
        <begin position="383"/>
        <end position="448"/>
    </location>
</feature>
<dbReference type="Gene3D" id="4.10.220.110">
    <property type="match status" value="1"/>
</dbReference>
<evidence type="ECO:0000256" key="3">
    <source>
        <dbReference type="ARBA" id="ARBA00022525"/>
    </source>
</evidence>
<dbReference type="InterPro" id="IPR050708">
    <property type="entry name" value="T6SS_VgrG/RHS"/>
</dbReference>
<evidence type="ECO:0000256" key="1">
    <source>
        <dbReference type="ARBA" id="ARBA00004613"/>
    </source>
</evidence>
<dbReference type="Gene3D" id="2.40.50.230">
    <property type="entry name" value="Gp5 N-terminal domain"/>
    <property type="match status" value="1"/>
</dbReference>
<proteinExistence type="inferred from homology"/>
<dbReference type="SUPFAM" id="SSF69349">
    <property type="entry name" value="Phage fibre proteins"/>
    <property type="match status" value="1"/>
</dbReference>